<dbReference type="Gene3D" id="3.40.50.300">
    <property type="entry name" value="P-loop containing nucleotide triphosphate hydrolases"/>
    <property type="match status" value="1"/>
</dbReference>
<dbReference type="EMBL" id="CP000932">
    <property type="protein sequence ID" value="ACM64206.1"/>
    <property type="molecule type" value="Genomic_DNA"/>
</dbReference>
<dbReference type="PANTHER" id="PTHR37291">
    <property type="entry name" value="5-METHYLCYTOSINE-SPECIFIC RESTRICTION ENZYME B"/>
    <property type="match status" value="1"/>
</dbReference>
<dbReference type="KEGG" id="cla:CLA_0880"/>
<proteinExistence type="predicted"/>
<evidence type="ECO:0000256" key="1">
    <source>
        <dbReference type="SAM" id="MobiDB-lite"/>
    </source>
</evidence>
<dbReference type="Pfam" id="PF07728">
    <property type="entry name" value="AAA_5"/>
    <property type="match status" value="1"/>
</dbReference>
<dbReference type="GO" id="GO:0016887">
    <property type="term" value="F:ATP hydrolysis activity"/>
    <property type="evidence" value="ECO:0007669"/>
    <property type="project" value="InterPro"/>
</dbReference>
<dbReference type="AlphaFoldDB" id="B9KCB7"/>
<reference evidence="3 4" key="1">
    <citation type="journal article" date="2008" name="Foodborne Pathog. Dis.">
        <title>The complete genome sequence and analysis of the human pathogen Campylobacter lari.</title>
        <authorList>
            <person name="Miller W.G."/>
            <person name="Wang G."/>
            <person name="Binnewies T.T."/>
            <person name="Parker C.T."/>
        </authorList>
    </citation>
    <scope>NUCLEOTIDE SEQUENCE [LARGE SCALE GENOMIC DNA]</scope>
    <source>
        <strain evidence="4">RM2100 / D67 / ATCC BAA-1060</strain>
    </source>
</reference>
<sequence>MSDLKTSLDAIKDKNFGYFFDKDKCYIYHTKFGRERKEEILKNEDIKTKFEKLTENIYKENGDTFGTLKKAFKEYLQYFGDKDTIHIKFYENGKFLRTKSEIVNKFSETFGKKIDEIDFNQGNFNDETFKQWWDKSINSARMQGNATNLLKDKGKLIENLKKIKEAAKSETLTKLFEALSKVEGMSATARELAYFLQFNLESNDKFPLANDAMINMAKYIFEMLNEDSKKKLEDIKKETTKTRNEEIYFNFVLDELKINENSYNLPKYYILDQFLNLIDKIKKSDLALIAKEKLAENDLDQSAYYKLYKAAYDFANLCGKADIKSNDLEGFKKLLKTHKNIIFHGIPGTGKTYTIVNNVKNIIKNENQMLITQFHPSFSYEDFIEGIKPAGIENGQLKLELKNGIFREFCDKAKEEEKGFLEKLEKGNFNEALSDHGYFFIADEINRAELSRVFGELLYALEYRGEKGKIKTQYASMRNDEDFYVPENVFFLGTMNDLDKSIDSFDLALRRRFIWQEMECDYNVIRDEIYANNIEEYAQACKKLNDKISKNIGEKYQLGHSYFLKIEFKNDEIKDSDMKKLFSNRFEALLKEYLRSEYSEKEIQKHLDGLKKLFVIEKPNEPKPNEPKTNEKNNDKNK</sequence>
<dbReference type="GO" id="GO:0005524">
    <property type="term" value="F:ATP binding"/>
    <property type="evidence" value="ECO:0007669"/>
    <property type="project" value="InterPro"/>
</dbReference>
<dbReference type="STRING" id="306263.Cla_0880"/>
<evidence type="ECO:0000313" key="4">
    <source>
        <dbReference type="Proteomes" id="UP000007727"/>
    </source>
</evidence>
<protein>
    <submittedName>
        <fullName evidence="3">McrBC 5-methylcytosine restriction system, component McrB</fullName>
    </submittedName>
</protein>
<evidence type="ECO:0000259" key="2">
    <source>
        <dbReference type="Pfam" id="PF07728"/>
    </source>
</evidence>
<dbReference type="Proteomes" id="UP000007727">
    <property type="component" value="Chromosome"/>
</dbReference>
<dbReference type="HOGENOM" id="CLU_438495_0_0_7"/>
<keyword evidence="4" id="KW-1185">Reference proteome</keyword>
<dbReference type="eggNOG" id="COG1401">
    <property type="taxonomic scope" value="Bacteria"/>
</dbReference>
<organism evidence="3 4">
    <name type="scientific">Campylobacter lari (strain RM2100 / D67 / ATCC BAA-1060)</name>
    <dbReference type="NCBI Taxonomy" id="306263"/>
    <lineage>
        <taxon>Bacteria</taxon>
        <taxon>Pseudomonadati</taxon>
        <taxon>Campylobacterota</taxon>
        <taxon>Epsilonproteobacteria</taxon>
        <taxon>Campylobacterales</taxon>
        <taxon>Campylobacteraceae</taxon>
        <taxon>Campylobacter</taxon>
    </lineage>
</organism>
<feature type="domain" description="ATPase dynein-related AAA" evidence="2">
    <location>
        <begin position="341"/>
        <end position="513"/>
    </location>
</feature>
<evidence type="ECO:0000313" key="3">
    <source>
        <dbReference type="EMBL" id="ACM64206.1"/>
    </source>
</evidence>
<feature type="region of interest" description="Disordered" evidence="1">
    <location>
        <begin position="616"/>
        <end position="638"/>
    </location>
</feature>
<dbReference type="RefSeq" id="WP_012661589.1">
    <property type="nucleotide sequence ID" value="NC_012039.1"/>
</dbReference>
<name>B9KCB7_CAMLR</name>
<accession>B9KCB7</accession>
<dbReference type="InterPro" id="IPR027417">
    <property type="entry name" value="P-loop_NTPase"/>
</dbReference>
<dbReference type="SUPFAM" id="SSF52540">
    <property type="entry name" value="P-loop containing nucleoside triphosphate hydrolases"/>
    <property type="match status" value="1"/>
</dbReference>
<dbReference type="REBASE" id="10926">
    <property type="entry name" value="ClaRMcrBCP"/>
</dbReference>
<dbReference type="InterPro" id="IPR052934">
    <property type="entry name" value="Methyl-DNA_Rec/Restrict_Enz"/>
</dbReference>
<gene>
    <name evidence="3" type="primary">mcrB</name>
    <name evidence="3" type="ordered locus">Cla_0880</name>
</gene>
<dbReference type="InterPro" id="IPR011704">
    <property type="entry name" value="ATPase_dyneun-rel_AAA"/>
</dbReference>
<dbReference type="PANTHER" id="PTHR37291:SF1">
    <property type="entry name" value="TYPE IV METHYL-DIRECTED RESTRICTION ENZYME ECOKMCRB SUBUNIT"/>
    <property type="match status" value="1"/>
</dbReference>